<evidence type="ECO:0000259" key="1">
    <source>
        <dbReference type="Pfam" id="PF14344"/>
    </source>
</evidence>
<dbReference type="InterPro" id="IPR025510">
    <property type="entry name" value="DUF4397"/>
</dbReference>
<evidence type="ECO:0000313" key="2">
    <source>
        <dbReference type="EMBL" id="AST91753.1"/>
    </source>
</evidence>
<keyword evidence="3" id="KW-1185">Reference proteome</keyword>
<dbReference type="STRING" id="1314751.GCA_001591425_03774"/>
<dbReference type="RefSeq" id="WP_066419666.1">
    <property type="nucleotide sequence ID" value="NZ_CP018866.1"/>
</dbReference>
<organism evidence="2 3">
    <name type="scientific">Sutcliffiella cohnii</name>
    <dbReference type="NCBI Taxonomy" id="33932"/>
    <lineage>
        <taxon>Bacteria</taxon>
        <taxon>Bacillati</taxon>
        <taxon>Bacillota</taxon>
        <taxon>Bacilli</taxon>
        <taxon>Bacillales</taxon>
        <taxon>Bacillaceae</taxon>
        <taxon>Sutcliffiella</taxon>
    </lineage>
</organism>
<dbReference type="EMBL" id="CP018866">
    <property type="protein sequence ID" value="AST91753.1"/>
    <property type="molecule type" value="Genomic_DNA"/>
</dbReference>
<dbReference type="KEGG" id="bcoh:BC6307_10915"/>
<sequence>MLKRYHYSAYERYQPHYVPLYRTKNHANNLTSYVRFLNATPTSGSVDVYINDQQVLLEKMFKHSSHYIPLQEGEQKIDVYISNTNQLLASRMINIRKSNCYTLSLVGLEEFELLKKVDSLYTQPGESQLRFVHYSPLSPSIDVKVVYGDIIFPNLSYRETTQYLALTPMTVDLKIINTNTKEVIMELNRVNLRANASYTAIVIPPIENSNKVDIHFLSP</sequence>
<accession>A0A223KR06</accession>
<dbReference type="AlphaFoldDB" id="A0A223KR06"/>
<name>A0A223KR06_9BACI</name>
<evidence type="ECO:0000313" key="3">
    <source>
        <dbReference type="Proteomes" id="UP000215224"/>
    </source>
</evidence>
<proteinExistence type="predicted"/>
<protein>
    <recommendedName>
        <fullName evidence="1">DUF4397 domain-containing protein</fullName>
    </recommendedName>
</protein>
<gene>
    <name evidence="2" type="ORF">BC6307_10915</name>
</gene>
<dbReference type="Pfam" id="PF14344">
    <property type="entry name" value="DUF4397"/>
    <property type="match status" value="1"/>
</dbReference>
<dbReference type="Proteomes" id="UP000215224">
    <property type="component" value="Chromosome"/>
</dbReference>
<reference evidence="2 3" key="1">
    <citation type="submission" date="2016-12" db="EMBL/GenBank/DDBJ databases">
        <title>The whole genome sequencing and assembly of Bacillus cohnii DSM 6307T strain.</title>
        <authorList>
            <person name="Lee Y.-J."/>
            <person name="Yi H."/>
            <person name="Bahn Y.-S."/>
            <person name="Kim J.F."/>
            <person name="Lee D.-W."/>
        </authorList>
    </citation>
    <scope>NUCLEOTIDE SEQUENCE [LARGE SCALE GENOMIC DNA]</scope>
    <source>
        <strain evidence="2 3">DSM 6307</strain>
    </source>
</reference>
<feature type="domain" description="DUF4397" evidence="1">
    <location>
        <begin position="32"/>
        <end position="143"/>
    </location>
</feature>